<dbReference type="Pfam" id="PF07705">
    <property type="entry name" value="CARDB"/>
    <property type="match status" value="1"/>
</dbReference>
<dbReference type="KEGG" id="asl:Aeqsu_2486"/>
<gene>
    <name evidence="5" type="ordered locus">Aeqsu_2486</name>
</gene>
<evidence type="ECO:0000313" key="6">
    <source>
        <dbReference type="Proteomes" id="UP000006049"/>
    </source>
</evidence>
<sequence>MKKFLLLFILNISSVSVFAQPIDLTQQFNGQYDFTAIGNTLNEFENQNPTCTILSQSSATLSLSTGQTLVSAKLYWSGSAVGDFDVKLNGIDVSAERTFSLVYSGKPYFAANADVTAIVETNGNGNYTFSDMDISGGLFAYCDGGTNYGGWSIIVVYEDPALLWNQISLFDGLEAVSATNNTLDIHLTNIDAKSDILAKIGFLAWEGDQQIANGESLFINNSLVSNLPLNPSNNAFNGTNSYTNSNTLYNMDLDYYELTGLIQPGDTQIDIKLTSQQDFIMVNNIITSVNSELPDATIAIDGVTVSPQLDEIYATYTVSNVNSTNVLPANTSVRFYADNVLLAEDFTNQEIPIGGTLTNLITIPIPVGTPSNFALVAVIDGDGMIPETNEGNNEYVFPIVLQYIDIEDPAANLIVCDDDNDGFQAFDLSIQTPLITQGDPNLTVTYHKTLTDAQNGDLPVVNLYVNDQRFYDAPITDSQLPGFGTGGIWARVKNSSNNEISIVPFALEVRATPVGNTPAPLRVCDDNNDGFALFNLSIVESEVLGSLNPVGFDLYYYEDFSQAIAAGDVAMTNPDFSQAISSPLNFVNTTNPQTIYILLVANASGTIPPNPNSSQGCYDIVELQLIVNDTPPITQPIDLIINDGDGDDFAIFDLTVNIPVILGSLNPANYVVSFYETEANAQNNEFVIANPAVYQNLTNPQLIYTRVENINSGCFEIASFEIEADKTISVGSFAFEDLSISPNPTSKSFTVQSSQLVSETSILIYDVQGKLLFSEKMLPQNGLVTMNVSSLENGVYFLKIASEGNTVVKKLLKN</sequence>
<evidence type="ECO:0000259" key="4">
    <source>
        <dbReference type="Pfam" id="PF18962"/>
    </source>
</evidence>
<accession>I3YY75</accession>
<dbReference type="InterPro" id="IPR013783">
    <property type="entry name" value="Ig-like_fold"/>
</dbReference>
<dbReference type="HOGENOM" id="CLU_018473_0_0_10"/>
<dbReference type="PATRIC" id="fig|746697.3.peg.2538"/>
<dbReference type="EMBL" id="CP003280">
    <property type="protein sequence ID" value="AFL81943.1"/>
    <property type="molecule type" value="Genomic_DNA"/>
</dbReference>
<feature type="domain" description="Secretion system C-terminal sorting" evidence="4">
    <location>
        <begin position="740"/>
        <end position="811"/>
    </location>
</feature>
<dbReference type="OrthoDB" id="1110367at2"/>
<dbReference type="Proteomes" id="UP000006049">
    <property type="component" value="Chromosome"/>
</dbReference>
<dbReference type="AlphaFoldDB" id="I3YY75"/>
<protein>
    <submittedName>
        <fullName evidence="5">CARDB domain-containing protein</fullName>
    </submittedName>
</protein>
<name>I3YY75_AEQSU</name>
<dbReference type="eggNOG" id="COG1572">
    <property type="taxonomic scope" value="Bacteria"/>
</dbReference>
<feature type="signal peptide" evidence="2">
    <location>
        <begin position="1"/>
        <end position="19"/>
    </location>
</feature>
<keyword evidence="1 2" id="KW-0732">Signal</keyword>
<evidence type="ECO:0000256" key="1">
    <source>
        <dbReference type="ARBA" id="ARBA00022729"/>
    </source>
</evidence>
<evidence type="ECO:0000313" key="5">
    <source>
        <dbReference type="EMBL" id="AFL81943.1"/>
    </source>
</evidence>
<dbReference type="RefSeq" id="WP_014783192.1">
    <property type="nucleotide sequence ID" value="NC_018013.1"/>
</dbReference>
<proteinExistence type="predicted"/>
<feature type="domain" description="CARDB" evidence="3">
    <location>
        <begin position="310"/>
        <end position="395"/>
    </location>
</feature>
<dbReference type="Gene3D" id="2.60.40.10">
    <property type="entry name" value="Immunoglobulins"/>
    <property type="match status" value="1"/>
</dbReference>
<dbReference type="Pfam" id="PF18962">
    <property type="entry name" value="Por_Secre_tail"/>
    <property type="match status" value="1"/>
</dbReference>
<dbReference type="InterPro" id="IPR011635">
    <property type="entry name" value="CARDB"/>
</dbReference>
<dbReference type="NCBIfam" id="TIGR04183">
    <property type="entry name" value="Por_Secre_tail"/>
    <property type="match status" value="1"/>
</dbReference>
<evidence type="ECO:0000256" key="2">
    <source>
        <dbReference type="SAM" id="SignalP"/>
    </source>
</evidence>
<keyword evidence="6" id="KW-1185">Reference proteome</keyword>
<dbReference type="InterPro" id="IPR026444">
    <property type="entry name" value="Secre_tail"/>
</dbReference>
<evidence type="ECO:0000259" key="3">
    <source>
        <dbReference type="Pfam" id="PF07705"/>
    </source>
</evidence>
<feature type="chain" id="PRO_5003683785" evidence="2">
    <location>
        <begin position="20"/>
        <end position="814"/>
    </location>
</feature>
<reference evidence="5 6" key="1">
    <citation type="submission" date="2012-06" db="EMBL/GenBank/DDBJ databases">
        <title>The complete genome of Aequorivita sublithincola DSM 14238.</title>
        <authorList>
            <consortium name="US DOE Joint Genome Institute (JGI-PGF)"/>
            <person name="Lucas S."/>
            <person name="Copeland A."/>
            <person name="Lapidus A."/>
            <person name="Goodwin L."/>
            <person name="Pitluck S."/>
            <person name="Peters L."/>
            <person name="Munk A.C.C."/>
            <person name="Kyrpides N."/>
            <person name="Mavromatis K."/>
            <person name="Pagani I."/>
            <person name="Ivanova N."/>
            <person name="Ovchinnikova G."/>
            <person name="Zeytun A."/>
            <person name="Detter J.C."/>
            <person name="Han C."/>
            <person name="Land M."/>
            <person name="Hauser L."/>
            <person name="Markowitz V."/>
            <person name="Cheng J.-F."/>
            <person name="Hugenholtz P."/>
            <person name="Woyke T."/>
            <person name="Wu D."/>
            <person name="Tindall B."/>
            <person name="Faehnrich R."/>
            <person name="Brambilla E."/>
            <person name="Klenk H.-P."/>
            <person name="Eisen J.A."/>
        </authorList>
    </citation>
    <scope>NUCLEOTIDE SEQUENCE [LARGE SCALE GENOMIC DNA]</scope>
    <source>
        <strain evidence="6">DSM 14238 / LMG 21431 / ACAM 643 / 9-3</strain>
    </source>
</reference>
<organism evidence="5 6">
    <name type="scientific">Aequorivita sublithincola (strain DSM 14238 / LMG 21431 / ACAM 643 / 9-3)</name>
    <dbReference type="NCBI Taxonomy" id="746697"/>
    <lineage>
        <taxon>Bacteria</taxon>
        <taxon>Pseudomonadati</taxon>
        <taxon>Bacteroidota</taxon>
        <taxon>Flavobacteriia</taxon>
        <taxon>Flavobacteriales</taxon>
        <taxon>Flavobacteriaceae</taxon>
        <taxon>Aequorivita</taxon>
    </lineage>
</organism>
<dbReference type="STRING" id="746697.Aeqsu_2486"/>